<dbReference type="InterPro" id="IPR041118">
    <property type="entry name" value="Rx_N"/>
</dbReference>
<dbReference type="GO" id="GO:0006952">
    <property type="term" value="P:defense response"/>
    <property type="evidence" value="ECO:0007669"/>
    <property type="project" value="UniProtKB-KW"/>
</dbReference>
<dbReference type="PRINTS" id="PR00364">
    <property type="entry name" value="DISEASERSIST"/>
</dbReference>
<reference evidence="10 11" key="1">
    <citation type="submission" date="2024-08" db="EMBL/GenBank/DDBJ databases">
        <title>Insights into the chromosomal genome structure of Flemingia macrophylla.</title>
        <authorList>
            <person name="Ding Y."/>
            <person name="Zhao Y."/>
            <person name="Bi W."/>
            <person name="Wu M."/>
            <person name="Zhao G."/>
            <person name="Gong Y."/>
            <person name="Li W."/>
            <person name="Zhang P."/>
        </authorList>
    </citation>
    <scope>NUCLEOTIDE SEQUENCE [LARGE SCALE GENOMIC DNA]</scope>
    <source>
        <strain evidence="10">DYQJB</strain>
        <tissue evidence="10">Leaf</tissue>
    </source>
</reference>
<dbReference type="Gene3D" id="3.40.50.300">
    <property type="entry name" value="P-loop containing nucleotide triphosphate hydrolases"/>
    <property type="match status" value="1"/>
</dbReference>
<evidence type="ECO:0000259" key="7">
    <source>
        <dbReference type="Pfam" id="PF18052"/>
    </source>
</evidence>
<dbReference type="InterPro" id="IPR058922">
    <property type="entry name" value="WHD_DRP"/>
</dbReference>
<evidence type="ECO:0000259" key="9">
    <source>
        <dbReference type="Pfam" id="PF23598"/>
    </source>
</evidence>
<evidence type="ECO:0000256" key="5">
    <source>
        <dbReference type="SAM" id="SignalP"/>
    </source>
</evidence>
<dbReference type="InterPro" id="IPR027417">
    <property type="entry name" value="P-loop_NTPase"/>
</dbReference>
<dbReference type="InterPro" id="IPR055414">
    <property type="entry name" value="LRR_R13L4/SHOC2-like"/>
</dbReference>
<feature type="domain" description="Disease resistance N-terminal" evidence="7">
    <location>
        <begin position="11"/>
        <end position="103"/>
    </location>
</feature>
<dbReference type="Pfam" id="PF23559">
    <property type="entry name" value="WHD_DRP"/>
    <property type="match status" value="1"/>
</dbReference>
<dbReference type="SUPFAM" id="SSF52540">
    <property type="entry name" value="P-loop containing nucleoside triphosphate hydrolases"/>
    <property type="match status" value="1"/>
</dbReference>
<proteinExistence type="predicted"/>
<evidence type="ECO:0000256" key="3">
    <source>
        <dbReference type="ARBA" id="ARBA00022821"/>
    </source>
</evidence>
<evidence type="ECO:0008006" key="12">
    <source>
        <dbReference type="Google" id="ProtNLM"/>
    </source>
</evidence>
<feature type="domain" description="NB-ARC" evidence="6">
    <location>
        <begin position="182"/>
        <end position="354"/>
    </location>
</feature>
<keyword evidence="1" id="KW-0677">Repeat</keyword>
<dbReference type="Gene3D" id="1.10.8.430">
    <property type="entry name" value="Helical domain of apoptotic protease-activating factors"/>
    <property type="match status" value="1"/>
</dbReference>
<dbReference type="PANTHER" id="PTHR36766:SF40">
    <property type="entry name" value="DISEASE RESISTANCE PROTEIN RGA3"/>
    <property type="match status" value="1"/>
</dbReference>
<dbReference type="Pfam" id="PF00931">
    <property type="entry name" value="NB-ARC"/>
    <property type="match status" value="1"/>
</dbReference>
<dbReference type="PANTHER" id="PTHR36766">
    <property type="entry name" value="PLANT BROAD-SPECTRUM MILDEW RESISTANCE PROTEIN RPW8"/>
    <property type="match status" value="1"/>
</dbReference>
<evidence type="ECO:0000256" key="4">
    <source>
        <dbReference type="ARBA" id="ARBA00022840"/>
    </source>
</evidence>
<dbReference type="InterPro" id="IPR036388">
    <property type="entry name" value="WH-like_DNA-bd_sf"/>
</dbReference>
<feature type="signal peptide" evidence="5">
    <location>
        <begin position="1"/>
        <end position="20"/>
    </location>
</feature>
<dbReference type="FunFam" id="1.10.10.10:FF:000322">
    <property type="entry name" value="Probable disease resistance protein At1g63360"/>
    <property type="match status" value="1"/>
</dbReference>
<evidence type="ECO:0000259" key="6">
    <source>
        <dbReference type="Pfam" id="PF00931"/>
    </source>
</evidence>
<dbReference type="AlphaFoldDB" id="A0ABD1MIS9"/>
<dbReference type="FunFam" id="3.40.50.300:FF:001091">
    <property type="entry name" value="Probable disease resistance protein At1g61300"/>
    <property type="match status" value="1"/>
</dbReference>
<comment type="caution">
    <text evidence="10">The sequence shown here is derived from an EMBL/GenBank/DDBJ whole genome shotgun (WGS) entry which is preliminary data.</text>
</comment>
<dbReference type="InterPro" id="IPR042197">
    <property type="entry name" value="Apaf_helical"/>
</dbReference>
<evidence type="ECO:0000256" key="1">
    <source>
        <dbReference type="ARBA" id="ARBA00022737"/>
    </source>
</evidence>
<dbReference type="Gene3D" id="1.10.10.10">
    <property type="entry name" value="Winged helix-like DNA-binding domain superfamily/Winged helix DNA-binding domain"/>
    <property type="match status" value="1"/>
</dbReference>
<gene>
    <name evidence="10" type="ORF">Fmac_016904</name>
</gene>
<feature type="domain" description="Disease resistance protein winged helix" evidence="8">
    <location>
        <begin position="442"/>
        <end position="512"/>
    </location>
</feature>
<dbReference type="Proteomes" id="UP001603857">
    <property type="component" value="Unassembled WGS sequence"/>
</dbReference>
<dbReference type="GO" id="GO:0005524">
    <property type="term" value="F:ATP binding"/>
    <property type="evidence" value="ECO:0007669"/>
    <property type="project" value="UniProtKB-KW"/>
</dbReference>
<sequence>MASALVGGALLSAFLQVAFDRLASPQVLDFFRLRKLDEDLLSKLNIKLLSIDALADDAEQKQFRDPRVKAWLAAARDAVFDAEDLLDEIEYEVSKSQVEAESQSQTFTYKVSNLFNATFSSFNTKIDPGMKQVLDKLEYLASQKGDLGLKEVSYSGVGSGSKVSQKLPSTSLVVESVIYGRDDDKEIIFNWLTSQADNINQLSILSIVGMGGLGKTTLAQHIYNDPRTQETNFDIKIWVCISDEFDVLIVTRAILEKIAQSKYDGDLDMLHGRLKQVLSGKRFLLVLDDVWNEDREKWEVVQTPLNYGAEGSRILVTTRSEKVASTMRSNKVHYLQQLQEDQCWKIFAKHAFKDDQPHLNAELKEIKEIGTKIVEKCKGLPLALKTIGSLLRTKSSVSEWENVLLSMIWDLPKEDNKIIPALFLSYHHLPSHLKRCFAYCALFPKDYWFHKNNLIKMWMAENFIQCPQQSKNPEEVGEQYFNDLLSRSFFQQQSNFPGYTYFVMHDLLNDLAKYVCGDICFRLGVDKAKCIPKISRHLSLLVDDVSVFDSFGSSYDAKRLHTFFPIRKISEYMPWECQIPIHELFSKFKSLRVLSLCSCGNLEELADSIGELKQLRSLDLSCTSITNLPDSTCSLHNLEMLNLNNCDNLEELPLNLHKLTKLRCLELQDTWLTKMPMHLGRMKNLQVLDYFYVGKSSEFSIKQLGGLNIHGELSIRGLQNIMNPSEALTADLENKTRLARLELIWDGNRIPDDPGREKKVLENLQPSKHLKDLSIYNYGGTQLPSWLSTLNVVSMSLEKCKYCFLLPPFGVLPFLKKLRIRMLDGIVSIGVDFYGSSSSSFTSLETLEFSDMKEWEEWDCQAIAFPRLQNLRLSRCPKLKALSEQLLQVKDVQIESCERLGINRDCMEATSLERIGNAVSMASLYIYCCPNMNIFVTCCYDFLVTLNISSSDCLTTFSLDSFPNLCTLLLRYCGNLQTVSLEQTHNNLKTLDIRECRQFESFSREGLSAPFLATFRLEKLDRLKVLPKGMHILLPSLTELEITDCPLVEMFSDGGLPSNIRSVALSSLKLMASLKGALAANASLEILSIRNVDVESFPDEGLLPLSLTSLQIRFFSNLKKLDSKGLCQLSSLKELHIIGCENIQCLPEEGLPNSISTLQIGCSKMLTKSFEKPGGEDWRKIAHIKNLRIF</sequence>
<dbReference type="GO" id="GO:0051707">
    <property type="term" value="P:response to other organism"/>
    <property type="evidence" value="ECO:0007669"/>
    <property type="project" value="UniProtKB-ARBA"/>
</dbReference>
<protein>
    <recommendedName>
        <fullName evidence="12">Disease resistance RPP13-like protein 1</fullName>
    </recommendedName>
</protein>
<accession>A0ABD1MIS9</accession>
<name>A0ABD1MIS9_9FABA</name>
<dbReference type="SUPFAM" id="SSF52058">
    <property type="entry name" value="L domain-like"/>
    <property type="match status" value="2"/>
</dbReference>
<evidence type="ECO:0000313" key="10">
    <source>
        <dbReference type="EMBL" id="KAL2335691.1"/>
    </source>
</evidence>
<evidence type="ECO:0000313" key="11">
    <source>
        <dbReference type="Proteomes" id="UP001603857"/>
    </source>
</evidence>
<keyword evidence="2" id="KW-0547">Nucleotide-binding</keyword>
<keyword evidence="11" id="KW-1185">Reference proteome</keyword>
<keyword evidence="4" id="KW-0067">ATP-binding</keyword>
<dbReference type="Gene3D" id="1.20.5.4130">
    <property type="match status" value="1"/>
</dbReference>
<dbReference type="Gene3D" id="3.80.10.10">
    <property type="entry name" value="Ribonuclease Inhibitor"/>
    <property type="match status" value="4"/>
</dbReference>
<feature type="chain" id="PRO_5044808611" description="Disease resistance RPP13-like protein 1" evidence="5">
    <location>
        <begin position="21"/>
        <end position="1190"/>
    </location>
</feature>
<evidence type="ECO:0000256" key="2">
    <source>
        <dbReference type="ARBA" id="ARBA00022741"/>
    </source>
</evidence>
<dbReference type="InterPro" id="IPR002182">
    <property type="entry name" value="NB-ARC"/>
</dbReference>
<evidence type="ECO:0000259" key="8">
    <source>
        <dbReference type="Pfam" id="PF23559"/>
    </source>
</evidence>
<feature type="domain" description="Disease resistance R13L4/SHOC-2-like LRR" evidence="9">
    <location>
        <begin position="577"/>
        <end position="900"/>
    </location>
</feature>
<dbReference type="EMBL" id="JBGMDY010000005">
    <property type="protein sequence ID" value="KAL2335691.1"/>
    <property type="molecule type" value="Genomic_DNA"/>
</dbReference>
<dbReference type="Pfam" id="PF18052">
    <property type="entry name" value="Rx_N"/>
    <property type="match status" value="1"/>
</dbReference>
<organism evidence="10 11">
    <name type="scientific">Flemingia macrophylla</name>
    <dbReference type="NCBI Taxonomy" id="520843"/>
    <lineage>
        <taxon>Eukaryota</taxon>
        <taxon>Viridiplantae</taxon>
        <taxon>Streptophyta</taxon>
        <taxon>Embryophyta</taxon>
        <taxon>Tracheophyta</taxon>
        <taxon>Spermatophyta</taxon>
        <taxon>Magnoliopsida</taxon>
        <taxon>eudicotyledons</taxon>
        <taxon>Gunneridae</taxon>
        <taxon>Pentapetalae</taxon>
        <taxon>rosids</taxon>
        <taxon>fabids</taxon>
        <taxon>Fabales</taxon>
        <taxon>Fabaceae</taxon>
        <taxon>Papilionoideae</taxon>
        <taxon>50 kb inversion clade</taxon>
        <taxon>NPAAA clade</taxon>
        <taxon>indigoferoid/millettioid clade</taxon>
        <taxon>Phaseoleae</taxon>
        <taxon>Flemingia</taxon>
    </lineage>
</organism>
<keyword evidence="3" id="KW-0611">Plant defense</keyword>
<dbReference type="Pfam" id="PF23598">
    <property type="entry name" value="LRR_14"/>
    <property type="match status" value="1"/>
</dbReference>
<dbReference type="InterPro" id="IPR032675">
    <property type="entry name" value="LRR_dom_sf"/>
</dbReference>
<keyword evidence="5" id="KW-0732">Signal</keyword>